<reference evidence="1" key="2">
    <citation type="submission" date="2020-09" db="EMBL/GenBank/DDBJ databases">
        <authorList>
            <person name="Sun Q."/>
            <person name="Kim S."/>
        </authorList>
    </citation>
    <scope>NUCLEOTIDE SEQUENCE</scope>
    <source>
        <strain evidence="1">KCTC 12368</strain>
    </source>
</reference>
<comment type="caution">
    <text evidence="1">The sequence shown here is derived from an EMBL/GenBank/DDBJ whole genome shotgun (WGS) entry which is preliminary data.</text>
</comment>
<keyword evidence="2" id="KW-1185">Reference proteome</keyword>
<dbReference type="InterPro" id="IPR023214">
    <property type="entry name" value="HAD_sf"/>
</dbReference>
<dbReference type="AlphaFoldDB" id="A0A918PVQ0"/>
<sequence>MEVLYPKVDKVKLIIWDLDETFWQGTLSEEGVTPIPTNIELVKALSERGIINSIVSKNDFAMAKAKLEELGIWEYFVFPAIEWKPKGVLIQEIIKNCQLRAPNVVFLDDNHSNLEEARFYNPEIHAFFPDFIPHITEHQAFKGKEDAALTRLKQYKILEEKHDVEKTYSSNEDFLRASNIQVQVIEDCSEYIDRISELIERTNQLNFTKKRIDRDAVKLLLEDRSKQSAVIHVKDNFGDYGVVGFYTYNSDHTLEHFVFSCRVLNLGIPCYIYHKLNSPQLTIIPEVAETLEGQAPTWITESQQLDIAPKKKAKASALKLLFRGPCDFKQSLFYLEQNGISIDEEVNYVTDHLPLIPLSTYTLVQALQLSTDQKAQILAHTPFIDHHYHETSILDDLPDALVLAVETDLYQPQYENKKYGFRICLGNSLKDLTDPANHPYFLDYFLTRGASKYSEEDLIKFSKDFKHLGPISPEDFSENLREIRKSIPGHIPILFVNIPTQGQEALHTKNLAFNSQLDQFISEQANCFLADVRKLEGASYDHHSITKSYSRKNYLDLSSLLFDLLKTSTKKEINSKISPITIAKNKVRVAYLKSKNFVRKSIWMKLKNIKFILLTELFSEELLAEFLLMV</sequence>
<name>A0A918PVQ0_9BACT</name>
<accession>A0A918PVQ0</accession>
<dbReference type="Proteomes" id="UP000619457">
    <property type="component" value="Unassembled WGS sequence"/>
</dbReference>
<dbReference type="RefSeq" id="WP_018471871.1">
    <property type="nucleotide sequence ID" value="NZ_BMWX01000002.1"/>
</dbReference>
<dbReference type="InterPro" id="IPR036412">
    <property type="entry name" value="HAD-like_sf"/>
</dbReference>
<dbReference type="Pfam" id="PF13419">
    <property type="entry name" value="HAD_2"/>
    <property type="match status" value="1"/>
</dbReference>
<protein>
    <recommendedName>
        <fullName evidence="3">HAD-IIIC family phosphatase</fullName>
    </recommendedName>
</protein>
<dbReference type="Gene3D" id="3.40.50.1000">
    <property type="entry name" value="HAD superfamily/HAD-like"/>
    <property type="match status" value="1"/>
</dbReference>
<dbReference type="NCBIfam" id="TIGR01686">
    <property type="entry name" value="FkbH"/>
    <property type="match status" value="1"/>
</dbReference>
<reference evidence="1" key="1">
    <citation type="journal article" date="2014" name="Int. J. Syst. Evol. Microbiol.">
        <title>Complete genome sequence of Corynebacterium casei LMG S-19264T (=DSM 44701T), isolated from a smear-ripened cheese.</title>
        <authorList>
            <consortium name="US DOE Joint Genome Institute (JGI-PGF)"/>
            <person name="Walter F."/>
            <person name="Albersmeier A."/>
            <person name="Kalinowski J."/>
            <person name="Ruckert C."/>
        </authorList>
    </citation>
    <scope>NUCLEOTIDE SEQUENCE</scope>
    <source>
        <strain evidence="1">KCTC 12368</strain>
    </source>
</reference>
<gene>
    <name evidence="1" type="ORF">GCM10007049_15570</name>
</gene>
<evidence type="ECO:0000313" key="1">
    <source>
        <dbReference type="EMBL" id="GGZ23489.1"/>
    </source>
</evidence>
<proteinExistence type="predicted"/>
<dbReference type="SUPFAM" id="SSF56784">
    <property type="entry name" value="HAD-like"/>
    <property type="match status" value="1"/>
</dbReference>
<evidence type="ECO:0008006" key="3">
    <source>
        <dbReference type="Google" id="ProtNLM"/>
    </source>
</evidence>
<dbReference type="InterPro" id="IPR041492">
    <property type="entry name" value="HAD_2"/>
</dbReference>
<dbReference type="EMBL" id="BMWX01000002">
    <property type="protein sequence ID" value="GGZ23489.1"/>
    <property type="molecule type" value="Genomic_DNA"/>
</dbReference>
<dbReference type="InterPro" id="IPR010037">
    <property type="entry name" value="FkbH_domain"/>
</dbReference>
<evidence type="ECO:0000313" key="2">
    <source>
        <dbReference type="Proteomes" id="UP000619457"/>
    </source>
</evidence>
<organism evidence="1 2">
    <name type="scientific">Echinicola pacifica</name>
    <dbReference type="NCBI Taxonomy" id="346377"/>
    <lineage>
        <taxon>Bacteria</taxon>
        <taxon>Pseudomonadati</taxon>
        <taxon>Bacteroidota</taxon>
        <taxon>Cytophagia</taxon>
        <taxon>Cytophagales</taxon>
        <taxon>Cyclobacteriaceae</taxon>
        <taxon>Echinicola</taxon>
    </lineage>
</organism>